<organism evidence="1 2">
    <name type="scientific">Marinomonas fungiae</name>
    <dbReference type="NCBI Taxonomy" id="1137284"/>
    <lineage>
        <taxon>Bacteria</taxon>
        <taxon>Pseudomonadati</taxon>
        <taxon>Pseudomonadota</taxon>
        <taxon>Gammaproteobacteria</taxon>
        <taxon>Oceanospirillales</taxon>
        <taxon>Oceanospirillaceae</taxon>
        <taxon>Marinomonas</taxon>
    </lineage>
</organism>
<reference evidence="2" key="1">
    <citation type="submission" date="2015-08" db="EMBL/GenBank/DDBJ databases">
        <authorList>
            <person name="Varghese N."/>
        </authorList>
    </citation>
    <scope>NUCLEOTIDE SEQUENCE [LARGE SCALE GENOMIC DNA]</scope>
    <source>
        <strain evidence="2">JCM 18476</strain>
    </source>
</reference>
<evidence type="ECO:0000313" key="1">
    <source>
        <dbReference type="EMBL" id="CUB02499.1"/>
    </source>
</evidence>
<dbReference type="EMBL" id="CYHG01000001">
    <property type="protein sequence ID" value="CUB02499.1"/>
    <property type="molecule type" value="Genomic_DNA"/>
</dbReference>
<proteinExistence type="predicted"/>
<name>A0A0K6IHA3_9GAMM</name>
<sequence>MNMPYLKSIFCATLLSSIAEVKGEIIELSPLTFGSVVIAENNTQEHVTLTYAGNVIRSNGIYIVTPPTVGQFLLTNYPSNQQVFISGRSIQARSNSDIYSVDQFTLTDVDVPSVLTTDNSGSATLFVGGTLETSGSGVNSYVNTQYRISYQISVNY</sequence>
<gene>
    <name evidence="1" type="ORF">Ga0061065_101332</name>
</gene>
<evidence type="ECO:0000313" key="2">
    <source>
        <dbReference type="Proteomes" id="UP000182769"/>
    </source>
</evidence>
<dbReference type="InterPro" id="IPR025514">
    <property type="entry name" value="DUF4402"/>
</dbReference>
<dbReference type="Proteomes" id="UP000182769">
    <property type="component" value="Unassembled WGS sequence"/>
</dbReference>
<dbReference type="RefSeq" id="WP_055461459.1">
    <property type="nucleotide sequence ID" value="NZ_CYHG01000001.1"/>
</dbReference>
<dbReference type="OrthoDB" id="6104709at2"/>
<protein>
    <recommendedName>
        <fullName evidence="3">DUF4402 domain-containing protein</fullName>
    </recommendedName>
</protein>
<accession>A0A0K6IHA3</accession>
<dbReference type="Pfam" id="PF14352">
    <property type="entry name" value="DUF4402"/>
    <property type="match status" value="1"/>
</dbReference>
<dbReference type="AlphaFoldDB" id="A0A0K6IHA3"/>
<dbReference type="STRING" id="1137284.GCA_001418205_00333"/>
<keyword evidence="2" id="KW-1185">Reference proteome</keyword>
<evidence type="ECO:0008006" key="3">
    <source>
        <dbReference type="Google" id="ProtNLM"/>
    </source>
</evidence>